<reference evidence="8" key="1">
    <citation type="journal article" date="2022" name="Int. J. Mol. Sci.">
        <title>Draft Genome of Tanacetum Coccineum: Genomic Comparison of Closely Related Tanacetum-Family Plants.</title>
        <authorList>
            <person name="Yamashiro T."/>
            <person name="Shiraishi A."/>
            <person name="Nakayama K."/>
            <person name="Satake H."/>
        </authorList>
    </citation>
    <scope>NUCLEOTIDE SEQUENCE</scope>
</reference>
<keyword evidence="2" id="KW-0064">Aspartyl protease</keyword>
<keyword evidence="5" id="KW-0862">Zinc</keyword>
<reference evidence="8" key="2">
    <citation type="submission" date="2022-01" db="EMBL/GenBank/DDBJ databases">
        <authorList>
            <person name="Yamashiro T."/>
            <person name="Shiraishi A."/>
            <person name="Satake H."/>
            <person name="Nakayama K."/>
        </authorList>
    </citation>
    <scope>NUCLEOTIDE SEQUENCE</scope>
</reference>
<dbReference type="InterPro" id="IPR043128">
    <property type="entry name" value="Rev_trsase/Diguanyl_cyclase"/>
</dbReference>
<feature type="domain" description="CCHC-type" evidence="7">
    <location>
        <begin position="679"/>
        <end position="694"/>
    </location>
</feature>
<dbReference type="InterPro" id="IPR041577">
    <property type="entry name" value="RT_RNaseH_2"/>
</dbReference>
<keyword evidence="9" id="KW-1185">Reference proteome</keyword>
<dbReference type="SUPFAM" id="SSF57756">
    <property type="entry name" value="Retrovirus zinc finger-like domains"/>
    <property type="match status" value="1"/>
</dbReference>
<dbReference type="PANTHER" id="PTHR37984:SF5">
    <property type="entry name" value="PROTEIN NYNRIN-LIKE"/>
    <property type="match status" value="1"/>
</dbReference>
<gene>
    <name evidence="8" type="ORF">Tco_0705734</name>
</gene>
<dbReference type="SMART" id="SM00343">
    <property type="entry name" value="ZnF_C2HC"/>
    <property type="match status" value="2"/>
</dbReference>
<sequence length="1009" mass="112459">MAALVISISSDILVESVGSSFPVLELDTHSSSEANPSESSLPPVSIAPMVSPFLCLDDSESDTEIPERHYHLHLMMLCLLDGDIPIGQLYRTHPSGPCRALTVRKSVRPLPSHRLALRYTLHHLDRFTSGSSLSHSSLDHSSFGHSITGHSLSGHTPLDTTDVDSSTPPRFVHPSLARTPRCSEAYLYWRSASLSTMYLPTTSESLAGDSSFKSSAEPSRKRCRSLVATVTSSIHATRALVCSCADLLPPHKRFRDSISPEDSVEEDIDTDVLQDIEVDATAIEVAVDRDVDVGIDASIGIKVDVGVDVKDEVEDEVESSDRGTIEVGVDVVSGIDIPDAMLMPDAIERLEQVEEDLQDIYNHVIEIPLQRIEDIEIGQRELEARSLIAGRERASLLDQNMTVTRSSMTPKAIEELVNRQVEEANGDNGKGGDGNGGNGNGRNGNGVNGNLNENNMDARPVARECTYQDFIKCQPLNFKGTEGVDGLIRWFEKMEIVFHISNCPEKYQIKYATCTLLNSAPTWWNSHKRTVGTDAAFAMSWRELMKLMAKMVPEEEDRVEKFIGGLPDNIQGNVIAAEPTRLQDAVRIANNLMDQKLKGYAMKNVKNKRRAYTAGNNERKPYNGPLPLCNKCKIHHEGLCTVRCGKCNKVGHLTRDCKVTNSTTSTHRGQVLNQRVITCFECGRQGYYRRDCPKLKDQNRGNKAGNKNGIGEARGKAYVLGGGDANPDLNVVKDEVLIVQGDRGGKGEKSKLSIILCTKTQKYIKRGCLIFLAQVTKKETEDKSEEKRLEDVPTVRDLLELTVKNRNPLSRIDDLFDQLQGSSVYSKIDLRSGYHQLRVHDEYIPKTVFRTRYGYYEFQVMPFGLINAPAVFMDLMNQSKEEYAKHLKLILELLKKEEFEGIHVDPAKIESIKDWASSKTPTEIHQFLGLVGYYRRFIEGFSKITKPMTKLTQKNVKFDWSGKAEAAFQLLKQKLCSTPILSLPEGSENFMVYCDASRKGLGAVLMQRE</sequence>
<keyword evidence="5" id="KW-0479">Metal-binding</keyword>
<evidence type="ECO:0000313" key="9">
    <source>
        <dbReference type="Proteomes" id="UP001151760"/>
    </source>
</evidence>
<evidence type="ECO:0000256" key="3">
    <source>
        <dbReference type="ARBA" id="ARBA00023125"/>
    </source>
</evidence>
<keyword evidence="1" id="KW-0645">Protease</keyword>
<evidence type="ECO:0000256" key="1">
    <source>
        <dbReference type="ARBA" id="ARBA00022670"/>
    </source>
</evidence>
<keyword evidence="2" id="KW-0378">Hydrolase</keyword>
<feature type="domain" description="CCHC-type" evidence="7">
    <location>
        <begin position="643"/>
        <end position="658"/>
    </location>
</feature>
<keyword evidence="8" id="KW-0548">Nucleotidyltransferase</keyword>
<feature type="region of interest" description="Disordered" evidence="6">
    <location>
        <begin position="424"/>
        <end position="452"/>
    </location>
</feature>
<dbReference type="Pfam" id="PF17919">
    <property type="entry name" value="RT_RNaseH_2"/>
    <property type="match status" value="1"/>
</dbReference>
<evidence type="ECO:0000256" key="2">
    <source>
        <dbReference type="ARBA" id="ARBA00022750"/>
    </source>
</evidence>
<comment type="caution">
    <text evidence="8">The sequence shown here is derived from an EMBL/GenBank/DDBJ whole genome shotgun (WGS) entry which is preliminary data.</text>
</comment>
<keyword evidence="8" id="KW-0695">RNA-directed DNA polymerase</keyword>
<dbReference type="GO" id="GO:0003964">
    <property type="term" value="F:RNA-directed DNA polymerase activity"/>
    <property type="evidence" value="ECO:0007669"/>
    <property type="project" value="UniProtKB-KW"/>
</dbReference>
<evidence type="ECO:0000256" key="5">
    <source>
        <dbReference type="PROSITE-ProRule" id="PRU00047"/>
    </source>
</evidence>
<evidence type="ECO:0000313" key="8">
    <source>
        <dbReference type="EMBL" id="GJS72893.1"/>
    </source>
</evidence>
<accession>A0ABQ4Y6Z6</accession>
<dbReference type="Gene3D" id="3.10.10.10">
    <property type="entry name" value="HIV Type 1 Reverse Transcriptase, subunit A, domain 1"/>
    <property type="match status" value="1"/>
</dbReference>
<dbReference type="InterPro" id="IPR050951">
    <property type="entry name" value="Retrovirus_Pol_polyprotein"/>
</dbReference>
<dbReference type="SUPFAM" id="SSF56672">
    <property type="entry name" value="DNA/RNA polymerases"/>
    <property type="match status" value="1"/>
</dbReference>
<dbReference type="InterPro" id="IPR000477">
    <property type="entry name" value="RT_dom"/>
</dbReference>
<feature type="compositionally biased region" description="Gly residues" evidence="6">
    <location>
        <begin position="428"/>
        <end position="447"/>
    </location>
</feature>
<dbReference type="Gene3D" id="4.10.60.10">
    <property type="entry name" value="Zinc finger, CCHC-type"/>
    <property type="match status" value="1"/>
</dbReference>
<dbReference type="CDD" id="cd01647">
    <property type="entry name" value="RT_LTR"/>
    <property type="match status" value="1"/>
</dbReference>
<organism evidence="8 9">
    <name type="scientific">Tanacetum coccineum</name>
    <dbReference type="NCBI Taxonomy" id="301880"/>
    <lineage>
        <taxon>Eukaryota</taxon>
        <taxon>Viridiplantae</taxon>
        <taxon>Streptophyta</taxon>
        <taxon>Embryophyta</taxon>
        <taxon>Tracheophyta</taxon>
        <taxon>Spermatophyta</taxon>
        <taxon>Magnoliopsida</taxon>
        <taxon>eudicotyledons</taxon>
        <taxon>Gunneridae</taxon>
        <taxon>Pentapetalae</taxon>
        <taxon>asterids</taxon>
        <taxon>campanulids</taxon>
        <taxon>Asterales</taxon>
        <taxon>Asteraceae</taxon>
        <taxon>Asteroideae</taxon>
        <taxon>Anthemideae</taxon>
        <taxon>Anthemidinae</taxon>
        <taxon>Tanacetum</taxon>
    </lineage>
</organism>
<dbReference type="InterPro" id="IPR001878">
    <property type="entry name" value="Znf_CCHC"/>
</dbReference>
<dbReference type="InterPro" id="IPR036875">
    <property type="entry name" value="Znf_CCHC_sf"/>
</dbReference>
<protein>
    <submittedName>
        <fullName evidence="8">Reverse transcriptase domain-containing protein</fullName>
    </submittedName>
</protein>
<name>A0ABQ4Y6Z6_9ASTR</name>
<dbReference type="EMBL" id="BQNB010010112">
    <property type="protein sequence ID" value="GJS72893.1"/>
    <property type="molecule type" value="Genomic_DNA"/>
</dbReference>
<evidence type="ECO:0000259" key="7">
    <source>
        <dbReference type="PROSITE" id="PS50158"/>
    </source>
</evidence>
<keyword evidence="5" id="KW-0863">Zinc-finger</keyword>
<keyword evidence="8" id="KW-0808">Transferase</keyword>
<dbReference type="Pfam" id="PF00078">
    <property type="entry name" value="RVT_1"/>
    <property type="match status" value="1"/>
</dbReference>
<dbReference type="PROSITE" id="PS50158">
    <property type="entry name" value="ZF_CCHC"/>
    <property type="match status" value="2"/>
</dbReference>
<dbReference type="InterPro" id="IPR043502">
    <property type="entry name" value="DNA/RNA_pol_sf"/>
</dbReference>
<keyword evidence="3" id="KW-0238">DNA-binding</keyword>
<dbReference type="PANTHER" id="PTHR37984">
    <property type="entry name" value="PROTEIN CBG26694"/>
    <property type="match status" value="1"/>
</dbReference>
<feature type="region of interest" description="Disordered" evidence="6">
    <location>
        <begin position="154"/>
        <end position="174"/>
    </location>
</feature>
<dbReference type="Gene3D" id="3.30.70.270">
    <property type="match status" value="2"/>
</dbReference>
<dbReference type="Proteomes" id="UP001151760">
    <property type="component" value="Unassembled WGS sequence"/>
</dbReference>
<keyword evidence="4" id="KW-0511">Multifunctional enzyme</keyword>
<proteinExistence type="predicted"/>
<evidence type="ECO:0000256" key="6">
    <source>
        <dbReference type="SAM" id="MobiDB-lite"/>
    </source>
</evidence>
<evidence type="ECO:0000256" key="4">
    <source>
        <dbReference type="ARBA" id="ARBA00023268"/>
    </source>
</evidence>